<dbReference type="EMBL" id="VMNH01000010">
    <property type="protein sequence ID" value="TVO74932.1"/>
    <property type="molecule type" value="Genomic_DNA"/>
</dbReference>
<dbReference type="SUPFAM" id="SSF53098">
    <property type="entry name" value="Ribonuclease H-like"/>
    <property type="match status" value="1"/>
</dbReference>
<sequence length="165" mass="18658">MLPAIIDIEASGFGRNSYPIEVGIVLPDQKSFCNIIRPADEWTYWDDSAEAVHGITRELLLKKGKPPHEVADKLNQLLQGTKIYTDAWSHDISWIGKLYDLTDIPQLFSLDSLRSLMTEQQAALWHPTKEQVISELHLVRHRASTDALILQETFRRTAAAGINNP</sequence>
<dbReference type="OrthoDB" id="5705783at2"/>
<dbReference type="InterPro" id="IPR012337">
    <property type="entry name" value="RNaseH-like_sf"/>
</dbReference>
<dbReference type="Proteomes" id="UP000316649">
    <property type="component" value="Unassembled WGS sequence"/>
</dbReference>
<proteinExistence type="predicted"/>
<reference evidence="1 2" key="1">
    <citation type="submission" date="2019-07" db="EMBL/GenBank/DDBJ databases">
        <title>The pathways for chlorine oxyanion respiration interact through the shared metabolite chlorate.</title>
        <authorList>
            <person name="Barnum T.P."/>
            <person name="Cheng Y."/>
            <person name="Hill K.A."/>
            <person name="Lucas L.N."/>
            <person name="Carlson H.K."/>
            <person name="Coates J.D."/>
        </authorList>
    </citation>
    <scope>NUCLEOTIDE SEQUENCE [LARGE SCALE GENOMIC DNA]</scope>
    <source>
        <strain evidence="1 2">BK-1</strain>
    </source>
</reference>
<gene>
    <name evidence="1" type="ORF">FHP88_10225</name>
</gene>
<organism evidence="1 2">
    <name type="scientific">Sedimenticola selenatireducens</name>
    <dbReference type="NCBI Taxonomy" id="191960"/>
    <lineage>
        <taxon>Bacteria</taxon>
        <taxon>Pseudomonadati</taxon>
        <taxon>Pseudomonadota</taxon>
        <taxon>Gammaproteobacteria</taxon>
        <taxon>Chromatiales</taxon>
        <taxon>Sedimenticolaceae</taxon>
        <taxon>Sedimenticola</taxon>
    </lineage>
</organism>
<evidence type="ECO:0000313" key="1">
    <source>
        <dbReference type="EMBL" id="TVO74932.1"/>
    </source>
</evidence>
<name>A0A557SC00_9GAMM</name>
<comment type="caution">
    <text evidence="1">The sequence shown here is derived from an EMBL/GenBank/DDBJ whole genome shotgun (WGS) entry which is preliminary data.</text>
</comment>
<dbReference type="GO" id="GO:0003676">
    <property type="term" value="F:nucleic acid binding"/>
    <property type="evidence" value="ECO:0007669"/>
    <property type="project" value="InterPro"/>
</dbReference>
<dbReference type="Gene3D" id="3.30.420.10">
    <property type="entry name" value="Ribonuclease H-like superfamily/Ribonuclease H"/>
    <property type="match status" value="1"/>
</dbReference>
<dbReference type="AlphaFoldDB" id="A0A557SC00"/>
<dbReference type="RefSeq" id="WP_144359020.1">
    <property type="nucleotide sequence ID" value="NZ_VMRS01000021.1"/>
</dbReference>
<protein>
    <recommendedName>
        <fullName evidence="3">Exonuclease domain-containing protein</fullName>
    </recommendedName>
</protein>
<accession>A0A557SC00</accession>
<dbReference type="InterPro" id="IPR036397">
    <property type="entry name" value="RNaseH_sf"/>
</dbReference>
<evidence type="ECO:0008006" key="3">
    <source>
        <dbReference type="Google" id="ProtNLM"/>
    </source>
</evidence>
<evidence type="ECO:0000313" key="2">
    <source>
        <dbReference type="Proteomes" id="UP000316649"/>
    </source>
</evidence>
<keyword evidence="2" id="KW-1185">Reference proteome</keyword>